<dbReference type="EMBL" id="LSSN01001623">
    <property type="protein sequence ID" value="OMJ18914.1"/>
    <property type="molecule type" value="Genomic_DNA"/>
</dbReference>
<dbReference type="Proteomes" id="UP000187283">
    <property type="component" value="Unassembled WGS sequence"/>
</dbReference>
<dbReference type="GO" id="GO:1904262">
    <property type="term" value="P:negative regulation of TORC1 signaling"/>
    <property type="evidence" value="ECO:0007669"/>
    <property type="project" value="TreeGrafter"/>
</dbReference>
<organism evidence="3 4">
    <name type="scientific">Smittium culicis</name>
    <dbReference type="NCBI Taxonomy" id="133412"/>
    <lineage>
        <taxon>Eukaryota</taxon>
        <taxon>Fungi</taxon>
        <taxon>Fungi incertae sedis</taxon>
        <taxon>Zoopagomycota</taxon>
        <taxon>Kickxellomycotina</taxon>
        <taxon>Harpellomycetes</taxon>
        <taxon>Harpellales</taxon>
        <taxon>Legeriomycetaceae</taxon>
        <taxon>Smittium</taxon>
    </lineage>
</organism>
<keyword evidence="4" id="KW-1185">Reference proteome</keyword>
<dbReference type="PANTHER" id="PTHR13179:SF8">
    <property type="entry name" value="GATOR COMPLEX PROTEIN DEPDC5"/>
    <property type="match status" value="1"/>
</dbReference>
<reference evidence="3 4" key="1">
    <citation type="submission" date="2017-01" db="EMBL/GenBank/DDBJ databases">
        <authorList>
            <person name="Mah S.A."/>
            <person name="Swanson W.J."/>
            <person name="Moy G.W."/>
            <person name="Vacquier V.D."/>
        </authorList>
    </citation>
    <scope>NUCLEOTIDE SEQUENCE [LARGE SCALE GENOMIC DNA]</scope>
    <source>
        <strain evidence="3 4">GSMNP</strain>
    </source>
</reference>
<feature type="compositionally biased region" description="Polar residues" evidence="1">
    <location>
        <begin position="665"/>
        <end position="680"/>
    </location>
</feature>
<evidence type="ECO:0000313" key="4">
    <source>
        <dbReference type="Proteomes" id="UP000187283"/>
    </source>
</evidence>
<dbReference type="OrthoDB" id="39497at2759"/>
<sequence>MKVLVTKIRSDNYSLLEKTKADCVEITIKDQHSLRSDLYRLWDGLKGHFLHCGQTVSLNNILKATVRKIYKDGRVVASSFVSPTTQPIFRSESARYIILLQLSAETREFEDDGELMSSKIISFLVELFSRWESYRINHLVTIIMFSRVIYDSNEASYLKNPQWLPDLNAYFCDYYKVIVDMESRQNWLNIIPFISRELKKYFKDILEVQLPSEKRMVVGKICRARYGNVLEAINLSLNSFASSVDNRDLLRSGRSILVVTPSNGIFNAPKRLLRITTERMLKIGQSVDLVCLSHYPLFQPPVFCYKGPIVPTEKELLLLLKNRKELGSIYDTSSPFSKLRALLKKDISSLSPSHTEDIESETNRSNVIDITKKIDPNSLDPLYYDEEKWCAFFCNNFSLAGNTGENKCNSKSCSDIEMAYSIDDNESIISKKMVDCETNNRTYLNQFNDKTFTPELSRDSNQVKKQIQGGVWQYPTNDNLKNAEDIAHIEVTYCFYPSWIYCGFYDVGIDNDKKIADFEPRFKMGKLNNTGVADFMKKLPEIEDIDLDTFGFPGGFKNLVNSYIKSKDQNESSFERGFDHNSELQDLIFKSCNDYDEMIFRNIVRQDRSLLPGENKIAIRNYLQFQKNLLGKSIQDQETLIANSNIVIQNEEGQSIIHRSHLEQGKSSSQQLPAKNHISRNSNFLQVKSSTGRLVKDNIQPNDHSTRDSNSLNSKLVNNLSKSRNSSRVSAIHQGTDIVFGDRLPINHVKNESVPTYKDRGSNVVKSTDVNLIPNSLYKVVESNQQIKCDSLRNQAQFDSLNTSYQNISDNPTSDFKSIQLNKSRMSADPFSSLNLYNPQPKIESEKTGSYIQNDSSNLTGEKFVDLQLENRSNNPYIGKSDCVGSQMLYKNSKVLGNYFFLHIPNFKTLYPNNSIILKS</sequence>
<dbReference type="GO" id="GO:1990130">
    <property type="term" value="C:GATOR1 complex"/>
    <property type="evidence" value="ECO:0007669"/>
    <property type="project" value="TreeGrafter"/>
</dbReference>
<protein>
    <submittedName>
        <fullName evidence="3">Vacuolar membrane-associated protein IML1</fullName>
    </submittedName>
</protein>
<dbReference type="GO" id="GO:0005096">
    <property type="term" value="F:GTPase activator activity"/>
    <property type="evidence" value="ECO:0007669"/>
    <property type="project" value="InterPro"/>
</dbReference>
<dbReference type="AlphaFoldDB" id="A0A1R1XWD9"/>
<dbReference type="STRING" id="133412.A0A1R1XWD9"/>
<feature type="domain" description="Vacuolar membrane-associated protein Iml1 N-terminal" evidence="2">
    <location>
        <begin position="24"/>
        <end position="305"/>
    </location>
</feature>
<feature type="region of interest" description="Disordered" evidence="1">
    <location>
        <begin position="661"/>
        <end position="680"/>
    </location>
</feature>
<evidence type="ECO:0000259" key="2">
    <source>
        <dbReference type="Pfam" id="PF12257"/>
    </source>
</evidence>
<gene>
    <name evidence="3" type="ORF">AYI70_g5057</name>
</gene>
<evidence type="ECO:0000313" key="3">
    <source>
        <dbReference type="EMBL" id="OMJ18914.1"/>
    </source>
</evidence>
<comment type="caution">
    <text evidence="3">The sequence shown here is derived from an EMBL/GenBank/DDBJ whole genome shotgun (WGS) entry which is preliminary data.</text>
</comment>
<evidence type="ECO:0000256" key="1">
    <source>
        <dbReference type="SAM" id="MobiDB-lite"/>
    </source>
</evidence>
<dbReference type="PANTHER" id="PTHR13179">
    <property type="entry name" value="DEP DOMAIN CONTAINING PROTEIN 5"/>
    <property type="match status" value="1"/>
</dbReference>
<dbReference type="Pfam" id="PF12257">
    <property type="entry name" value="IML1"/>
    <property type="match status" value="1"/>
</dbReference>
<dbReference type="GO" id="GO:0010508">
    <property type="term" value="P:positive regulation of autophagy"/>
    <property type="evidence" value="ECO:0007669"/>
    <property type="project" value="TreeGrafter"/>
</dbReference>
<name>A0A1R1XWD9_9FUNG</name>
<proteinExistence type="predicted"/>
<dbReference type="InterPro" id="IPR027244">
    <property type="entry name" value="IML1"/>
</dbReference>
<accession>A0A1R1XWD9</accession>
<dbReference type="InterPro" id="IPR048255">
    <property type="entry name" value="IML1_N"/>
</dbReference>